<evidence type="ECO:0000256" key="2">
    <source>
        <dbReference type="ARBA" id="ARBA00022448"/>
    </source>
</evidence>
<evidence type="ECO:0000313" key="11">
    <source>
        <dbReference type="Proteomes" id="UP000318336"/>
    </source>
</evidence>
<dbReference type="OrthoDB" id="3572933at2"/>
<gene>
    <name evidence="10" type="ORF">FB554_1118</name>
</gene>
<proteinExistence type="inferred from homology"/>
<reference evidence="10 11" key="1">
    <citation type="submission" date="2019-06" db="EMBL/GenBank/DDBJ databases">
        <title>Sequencing the genomes of 1000 actinobacteria strains.</title>
        <authorList>
            <person name="Klenk H.-P."/>
        </authorList>
    </citation>
    <scope>NUCLEOTIDE SEQUENCE [LARGE SCALE GENOMIC DNA]</scope>
    <source>
        <strain evidence="10 11">DSM 24617</strain>
    </source>
</reference>
<comment type="subcellular location">
    <subcellularLocation>
        <location evidence="1">Cell membrane</location>
        <topology evidence="1">Multi-pass membrane protein</topology>
    </subcellularLocation>
</comment>
<feature type="transmembrane region" description="Helical" evidence="9">
    <location>
        <begin position="12"/>
        <end position="29"/>
    </location>
</feature>
<organism evidence="10 11">
    <name type="scientific">Barrientosiimonas humi</name>
    <dbReference type="NCBI Taxonomy" id="999931"/>
    <lineage>
        <taxon>Bacteria</taxon>
        <taxon>Bacillati</taxon>
        <taxon>Actinomycetota</taxon>
        <taxon>Actinomycetes</taxon>
        <taxon>Micrococcales</taxon>
        <taxon>Dermacoccaceae</taxon>
        <taxon>Barrientosiimonas</taxon>
    </lineage>
</organism>
<comment type="similarity">
    <text evidence="8">Belongs to the binding-protein-dependent transport system permease family. LivHM subfamily.</text>
</comment>
<feature type="transmembrane region" description="Helical" evidence="9">
    <location>
        <begin position="188"/>
        <end position="207"/>
    </location>
</feature>
<dbReference type="PANTHER" id="PTHR11795:SF450">
    <property type="entry name" value="ABC TRANSPORTER PERMEASE PROTEIN"/>
    <property type="match status" value="1"/>
</dbReference>
<evidence type="ECO:0000256" key="5">
    <source>
        <dbReference type="ARBA" id="ARBA00022970"/>
    </source>
</evidence>
<keyword evidence="6 9" id="KW-1133">Transmembrane helix</keyword>
<evidence type="ECO:0000256" key="4">
    <source>
        <dbReference type="ARBA" id="ARBA00022692"/>
    </source>
</evidence>
<keyword evidence="7 9" id="KW-0472">Membrane</keyword>
<feature type="transmembrane region" description="Helical" evidence="9">
    <location>
        <begin position="36"/>
        <end position="53"/>
    </location>
</feature>
<dbReference type="PANTHER" id="PTHR11795">
    <property type="entry name" value="BRANCHED-CHAIN AMINO ACID TRANSPORT SYSTEM PERMEASE PROTEIN LIVH"/>
    <property type="match status" value="1"/>
</dbReference>
<dbReference type="GO" id="GO:0006865">
    <property type="term" value="P:amino acid transport"/>
    <property type="evidence" value="ECO:0007669"/>
    <property type="project" value="UniProtKB-KW"/>
</dbReference>
<dbReference type="GO" id="GO:0005886">
    <property type="term" value="C:plasma membrane"/>
    <property type="evidence" value="ECO:0007669"/>
    <property type="project" value="UniProtKB-SubCell"/>
</dbReference>
<dbReference type="Pfam" id="PF02653">
    <property type="entry name" value="BPD_transp_2"/>
    <property type="match status" value="1"/>
</dbReference>
<keyword evidence="3" id="KW-1003">Cell membrane</keyword>
<keyword evidence="2" id="KW-0813">Transport</keyword>
<comment type="caution">
    <text evidence="10">The sequence shown here is derived from an EMBL/GenBank/DDBJ whole genome shotgun (WGS) entry which is preliminary data.</text>
</comment>
<name>A0A542XAX9_9MICO</name>
<evidence type="ECO:0000256" key="7">
    <source>
        <dbReference type="ARBA" id="ARBA00023136"/>
    </source>
</evidence>
<dbReference type="CDD" id="cd06582">
    <property type="entry name" value="TM_PBP1_LivH_like"/>
    <property type="match status" value="1"/>
</dbReference>
<sequence length="294" mass="30427">MDTLIQVLVNGLGKGAVFALLAVGFVIIYKATETVNFAHGSIAIFAGYIAYLVKDASGSWLLGAVAAVVAGAALALFIERVLLANARNAHSDSLAILTIGVDIFVFTEIVRRIGTQSPPFLGDPYDAKPVSLFGVSVARTFLVALAVAIVLLAIFFLAFRYTTWGLAMRAQSENREASALMGIRSWRVTASAWLVGGALAGIAVLFLATTDIGGGTGLLASHTIAFAAFPAAIIGGLTSPGGAVVGGLIVGLTDALAAQYVNLDFAKVAVYLVMLAVLVARPSGLFGKVEQLRV</sequence>
<keyword evidence="5" id="KW-0029">Amino-acid transport</keyword>
<dbReference type="RefSeq" id="WP_142005060.1">
    <property type="nucleotide sequence ID" value="NZ_CAJTBP010000001.1"/>
</dbReference>
<keyword evidence="11" id="KW-1185">Reference proteome</keyword>
<dbReference type="Proteomes" id="UP000318336">
    <property type="component" value="Unassembled WGS sequence"/>
</dbReference>
<protein>
    <submittedName>
        <fullName evidence="10">Branched-chain amino acid transport system permease protein</fullName>
    </submittedName>
</protein>
<keyword evidence="4 9" id="KW-0812">Transmembrane</keyword>
<dbReference type="AlphaFoldDB" id="A0A542XAX9"/>
<evidence type="ECO:0000256" key="1">
    <source>
        <dbReference type="ARBA" id="ARBA00004651"/>
    </source>
</evidence>
<evidence type="ECO:0000256" key="9">
    <source>
        <dbReference type="SAM" id="Phobius"/>
    </source>
</evidence>
<dbReference type="EMBL" id="VFOK01000001">
    <property type="protein sequence ID" value="TQL32985.1"/>
    <property type="molecule type" value="Genomic_DNA"/>
</dbReference>
<dbReference type="InterPro" id="IPR001851">
    <property type="entry name" value="ABC_transp_permease"/>
</dbReference>
<dbReference type="InterPro" id="IPR052157">
    <property type="entry name" value="BCAA_transport_permease"/>
</dbReference>
<dbReference type="GO" id="GO:0022857">
    <property type="term" value="F:transmembrane transporter activity"/>
    <property type="evidence" value="ECO:0007669"/>
    <property type="project" value="InterPro"/>
</dbReference>
<evidence type="ECO:0000313" key="10">
    <source>
        <dbReference type="EMBL" id="TQL32985.1"/>
    </source>
</evidence>
<evidence type="ECO:0000256" key="3">
    <source>
        <dbReference type="ARBA" id="ARBA00022475"/>
    </source>
</evidence>
<feature type="transmembrane region" description="Helical" evidence="9">
    <location>
        <begin position="59"/>
        <end position="82"/>
    </location>
</feature>
<evidence type="ECO:0000256" key="6">
    <source>
        <dbReference type="ARBA" id="ARBA00022989"/>
    </source>
</evidence>
<feature type="transmembrane region" description="Helical" evidence="9">
    <location>
        <begin position="268"/>
        <end position="287"/>
    </location>
</feature>
<accession>A0A542XAX9</accession>
<feature type="transmembrane region" description="Helical" evidence="9">
    <location>
        <begin position="133"/>
        <end position="159"/>
    </location>
</feature>
<evidence type="ECO:0000256" key="8">
    <source>
        <dbReference type="ARBA" id="ARBA00037998"/>
    </source>
</evidence>